<dbReference type="SMART" id="SM00201">
    <property type="entry name" value="SO"/>
    <property type="match status" value="2"/>
</dbReference>
<dbReference type="Proteomes" id="UP001314229">
    <property type="component" value="Unassembled WGS sequence"/>
</dbReference>
<dbReference type="InterPro" id="IPR051298">
    <property type="entry name" value="Heme_transport/Cell_adhesion"/>
</dbReference>
<dbReference type="Gene3D" id="4.10.410.20">
    <property type="match status" value="2"/>
</dbReference>
<dbReference type="Gene3D" id="2.110.10.10">
    <property type="entry name" value="Hemopexin-like domain"/>
    <property type="match status" value="1"/>
</dbReference>
<organism evidence="7 8">
    <name type="scientific">Scomber scombrus</name>
    <name type="common">Atlantic mackerel</name>
    <name type="synonym">Scomber vernalis</name>
    <dbReference type="NCBI Taxonomy" id="13677"/>
    <lineage>
        <taxon>Eukaryota</taxon>
        <taxon>Metazoa</taxon>
        <taxon>Chordata</taxon>
        <taxon>Craniata</taxon>
        <taxon>Vertebrata</taxon>
        <taxon>Euteleostomi</taxon>
        <taxon>Actinopterygii</taxon>
        <taxon>Neopterygii</taxon>
        <taxon>Teleostei</taxon>
        <taxon>Neoteleostei</taxon>
        <taxon>Acanthomorphata</taxon>
        <taxon>Pelagiaria</taxon>
        <taxon>Scombriformes</taxon>
        <taxon>Scombridae</taxon>
        <taxon>Scomber</taxon>
    </lineage>
</organism>
<evidence type="ECO:0000313" key="8">
    <source>
        <dbReference type="Proteomes" id="UP001314229"/>
    </source>
</evidence>
<dbReference type="Pfam" id="PF00045">
    <property type="entry name" value="Hemopexin"/>
    <property type="match status" value="1"/>
</dbReference>
<evidence type="ECO:0000256" key="4">
    <source>
        <dbReference type="SAM" id="MobiDB-lite"/>
    </source>
</evidence>
<dbReference type="PROSITE" id="PS00524">
    <property type="entry name" value="SMB_1"/>
    <property type="match status" value="2"/>
</dbReference>
<dbReference type="SMART" id="SM00120">
    <property type="entry name" value="HX"/>
    <property type="match status" value="2"/>
</dbReference>
<dbReference type="InterPro" id="IPR001212">
    <property type="entry name" value="Somatomedin_B_dom"/>
</dbReference>
<sequence length="552" mass="58126">MMRMMMKMWLLLLGCAVTYTAAVPGSCVGRCGELFTRGQQCNCDLTCQQHNECCQDFQAVCTSVLSCQGRCGEAFKRGRTCECDAQCTRFNTCCHDYQLHCDASVPISQQRSFQPLRTTSAGNRKSKKGKKKSNSESEEWSTGMSNIAQLPESIPYSHGGALDSPAYGSSLPSHSAQSRGFGVPAGPFDPANPSGPGSPSDPAVVNVHLVLSHGGPADGGPLNGGPLNGGPYNGGPYNGGPAPSGTIQDLLGLTGPSPRPSTLEDVAQALGTSLGNGGPQGAGAGLLIDINLCSDAPMNGLTALSNGTILIFKGELFWSVDPVTRSAAPAQSIADILGVPSPIDTVFTRSNCHGNTYIIKGDQYWRFDKNMMLEPGFPKPLTSEFPGLMGGITAALSLPATKARPETIYFFKNGDLMQKFTYPPGSTPPCNMKSRSPQKSRPANLAEGVLGAVINLKVSLKGFPSPITAALSMPSPQRSDKYHQFVFSGPLYFKIQISGDLPALAKPDPSAVFAPLPIFSPPAGAPVDPYAAAPNANPPQLANSIKVWLRCN</sequence>
<evidence type="ECO:0000256" key="3">
    <source>
        <dbReference type="PROSITE-ProRule" id="PRU01011"/>
    </source>
</evidence>
<dbReference type="PROSITE" id="PS51642">
    <property type="entry name" value="HEMOPEXIN_2"/>
    <property type="match status" value="1"/>
</dbReference>
<keyword evidence="1 5" id="KW-0732">Signal</keyword>
<evidence type="ECO:0000256" key="1">
    <source>
        <dbReference type="ARBA" id="ARBA00022729"/>
    </source>
</evidence>
<dbReference type="GO" id="GO:0005615">
    <property type="term" value="C:extracellular space"/>
    <property type="evidence" value="ECO:0007669"/>
    <property type="project" value="TreeGrafter"/>
</dbReference>
<dbReference type="InterPro" id="IPR036024">
    <property type="entry name" value="Somatomedin_B-like_dom_sf"/>
</dbReference>
<evidence type="ECO:0000313" key="7">
    <source>
        <dbReference type="EMBL" id="CAK6969422.1"/>
    </source>
</evidence>
<dbReference type="SUPFAM" id="SSF90188">
    <property type="entry name" value="Somatomedin B domain"/>
    <property type="match status" value="2"/>
</dbReference>
<dbReference type="InterPro" id="IPR036375">
    <property type="entry name" value="Hemopexin-like_dom_sf"/>
</dbReference>
<dbReference type="PANTHER" id="PTHR22917">
    <property type="entry name" value="HEMOPEXIN DOMAIN-CONTAINING PROTEIN"/>
    <property type="match status" value="1"/>
</dbReference>
<feature type="region of interest" description="Disordered" evidence="4">
    <location>
        <begin position="112"/>
        <end position="202"/>
    </location>
</feature>
<feature type="domain" description="SMB" evidence="6">
    <location>
        <begin position="66"/>
        <end position="106"/>
    </location>
</feature>
<feature type="compositionally biased region" description="Polar residues" evidence="4">
    <location>
        <begin position="112"/>
        <end position="123"/>
    </location>
</feature>
<feature type="domain" description="SMB" evidence="6">
    <location>
        <begin position="23"/>
        <end position="65"/>
    </location>
</feature>
<feature type="signal peptide" evidence="5">
    <location>
        <begin position="1"/>
        <end position="22"/>
    </location>
</feature>
<dbReference type="SUPFAM" id="SSF50923">
    <property type="entry name" value="Hemopexin-like domain"/>
    <property type="match status" value="1"/>
</dbReference>
<protein>
    <submittedName>
        <fullName evidence="7">Proteoglycan 4a</fullName>
    </submittedName>
</protein>
<dbReference type="EMBL" id="CAWUFR010000135">
    <property type="protein sequence ID" value="CAK6969422.1"/>
    <property type="molecule type" value="Genomic_DNA"/>
</dbReference>
<name>A0AAV1PG06_SCOSC</name>
<gene>
    <name evidence="7" type="ORF">FSCOSCO3_A017458</name>
</gene>
<comment type="caution">
    <text evidence="7">The sequence shown here is derived from an EMBL/GenBank/DDBJ whole genome shotgun (WGS) entry which is preliminary data.</text>
</comment>
<feature type="chain" id="PRO_5043819143" evidence="5">
    <location>
        <begin position="23"/>
        <end position="552"/>
    </location>
</feature>
<dbReference type="PROSITE" id="PS50958">
    <property type="entry name" value="SMB_2"/>
    <property type="match status" value="2"/>
</dbReference>
<keyword evidence="8" id="KW-1185">Reference proteome</keyword>
<dbReference type="PANTHER" id="PTHR22917:SF8">
    <property type="entry name" value="PROTEOGLYCAN 4 ISOFORM X1"/>
    <property type="match status" value="1"/>
</dbReference>
<evidence type="ECO:0000256" key="5">
    <source>
        <dbReference type="SAM" id="SignalP"/>
    </source>
</evidence>
<reference evidence="7 8" key="1">
    <citation type="submission" date="2024-01" db="EMBL/GenBank/DDBJ databases">
        <authorList>
            <person name="Alioto T."/>
            <person name="Alioto T."/>
            <person name="Gomez Garrido J."/>
        </authorList>
    </citation>
    <scope>NUCLEOTIDE SEQUENCE [LARGE SCALE GENOMIC DNA]</scope>
</reference>
<dbReference type="AlphaFoldDB" id="A0AAV1PG06"/>
<feature type="repeat" description="Hemopexin" evidence="3">
    <location>
        <begin position="340"/>
        <end position="388"/>
    </location>
</feature>
<evidence type="ECO:0000259" key="6">
    <source>
        <dbReference type="PROSITE" id="PS50958"/>
    </source>
</evidence>
<dbReference type="Pfam" id="PF01033">
    <property type="entry name" value="Somatomedin_B"/>
    <property type="match status" value="2"/>
</dbReference>
<evidence type="ECO:0000256" key="2">
    <source>
        <dbReference type="ARBA" id="ARBA00023157"/>
    </source>
</evidence>
<proteinExistence type="predicted"/>
<dbReference type="InterPro" id="IPR018487">
    <property type="entry name" value="Hemopexin-like_repeat"/>
</dbReference>
<keyword evidence="2" id="KW-1015">Disulfide bond</keyword>
<accession>A0AAV1PG06</accession>